<reference evidence="3" key="1">
    <citation type="journal article" date="2002" name="Science">
        <title>The draft genome of Ciona intestinalis: insights into chordate and vertebrate origins.</title>
        <authorList>
            <person name="Dehal P."/>
            <person name="Satou Y."/>
            <person name="Campbell R.K."/>
            <person name="Chapman J."/>
            <person name="Degnan B."/>
            <person name="De Tomaso A."/>
            <person name="Davidson B."/>
            <person name="Di Gregorio A."/>
            <person name="Gelpke M."/>
            <person name="Goodstein D.M."/>
            <person name="Harafuji N."/>
            <person name="Hastings K.E."/>
            <person name="Ho I."/>
            <person name="Hotta K."/>
            <person name="Huang W."/>
            <person name="Kawashima T."/>
            <person name="Lemaire P."/>
            <person name="Martinez D."/>
            <person name="Meinertzhagen I.A."/>
            <person name="Necula S."/>
            <person name="Nonaka M."/>
            <person name="Putnam N."/>
            <person name="Rash S."/>
            <person name="Saiga H."/>
            <person name="Satake M."/>
            <person name="Terry A."/>
            <person name="Yamada L."/>
            <person name="Wang H.G."/>
            <person name="Awazu S."/>
            <person name="Azumi K."/>
            <person name="Boore J."/>
            <person name="Branno M."/>
            <person name="Chin-Bow S."/>
            <person name="DeSantis R."/>
            <person name="Doyle S."/>
            <person name="Francino P."/>
            <person name="Keys D.N."/>
            <person name="Haga S."/>
            <person name="Hayashi H."/>
            <person name="Hino K."/>
            <person name="Imai K.S."/>
            <person name="Inaba K."/>
            <person name="Kano S."/>
            <person name="Kobayashi K."/>
            <person name="Kobayashi M."/>
            <person name="Lee B.I."/>
            <person name="Makabe K.W."/>
            <person name="Manohar C."/>
            <person name="Matassi G."/>
            <person name="Medina M."/>
            <person name="Mochizuki Y."/>
            <person name="Mount S."/>
            <person name="Morishita T."/>
            <person name="Miura S."/>
            <person name="Nakayama A."/>
            <person name="Nishizaka S."/>
            <person name="Nomoto H."/>
            <person name="Ohta F."/>
            <person name="Oishi K."/>
            <person name="Rigoutsos I."/>
            <person name="Sano M."/>
            <person name="Sasaki A."/>
            <person name="Sasakura Y."/>
            <person name="Shoguchi E."/>
            <person name="Shin-i T."/>
            <person name="Spagnuolo A."/>
            <person name="Stainier D."/>
            <person name="Suzuki M.M."/>
            <person name="Tassy O."/>
            <person name="Takatori N."/>
            <person name="Tokuoka M."/>
            <person name="Yagi K."/>
            <person name="Yoshizaki F."/>
            <person name="Wada S."/>
            <person name="Zhang C."/>
            <person name="Hyatt P.D."/>
            <person name="Larimer F."/>
            <person name="Detter C."/>
            <person name="Doggett N."/>
            <person name="Glavina T."/>
            <person name="Hawkins T."/>
            <person name="Richardson P."/>
            <person name="Lucas S."/>
            <person name="Kohara Y."/>
            <person name="Levine M."/>
            <person name="Satoh N."/>
            <person name="Rokhsar D.S."/>
        </authorList>
    </citation>
    <scope>NUCLEOTIDE SEQUENCE [LARGE SCALE GENOMIC DNA]</scope>
</reference>
<dbReference type="GeneTree" id="ENSGT00390000015545"/>
<dbReference type="SMART" id="SM00591">
    <property type="entry name" value="RWD"/>
    <property type="match status" value="1"/>
</dbReference>
<dbReference type="CDD" id="cd23817">
    <property type="entry name" value="RWD-RWDD4"/>
    <property type="match status" value="1"/>
</dbReference>
<dbReference type="Ensembl" id="ENSCINT00000035778.1">
    <property type="protein sequence ID" value="ENSCINP00000035564.1"/>
    <property type="gene ID" value="ENSCING00000020462.1"/>
</dbReference>
<dbReference type="PROSITE" id="PS50908">
    <property type="entry name" value="RWD"/>
    <property type="match status" value="1"/>
</dbReference>
<protein>
    <recommendedName>
        <fullName evidence="1">RWD domain-containing protein</fullName>
    </recommendedName>
</protein>
<dbReference type="Pfam" id="PF05773">
    <property type="entry name" value="RWD"/>
    <property type="match status" value="1"/>
</dbReference>
<dbReference type="AlphaFoldDB" id="H2Y0Y0"/>
<dbReference type="PANTHER" id="PTHR21275:SF1">
    <property type="entry name" value="RWD DOMAIN-CONTAINING PROTEIN 4"/>
    <property type="match status" value="1"/>
</dbReference>
<dbReference type="SUPFAM" id="SSF54495">
    <property type="entry name" value="UBC-like"/>
    <property type="match status" value="1"/>
</dbReference>
<dbReference type="OMA" id="CGMTYTL"/>
<dbReference type="InterPro" id="IPR016135">
    <property type="entry name" value="UBQ-conjugating_enzyme/RWD"/>
</dbReference>
<sequence length="185" mass="21323">MAVNEQQEEEREVLASIFEDDTAFKQISETCFQYKIGEDGHPKSFLFEIIWTPEYPEKAPEINLNAFYNNHVLANVKVSIVDQLKEQCEIMLGDAMVFTIIDWAKENHEQLMAEQPLQVVSPKIVTDTEKTEAPVAKVKEKKEQLSKAQKRKMADRVGVTGERPRGWNWVDPIKHLSQTGRAHER</sequence>
<evidence type="ECO:0000313" key="3">
    <source>
        <dbReference type="Proteomes" id="UP000008144"/>
    </source>
</evidence>
<feature type="domain" description="RWD" evidence="1">
    <location>
        <begin position="9"/>
        <end position="111"/>
    </location>
</feature>
<dbReference type="InParanoid" id="H2Y0Y0"/>
<evidence type="ECO:0000313" key="2">
    <source>
        <dbReference type="Ensembl" id="ENSCINP00000035564.1"/>
    </source>
</evidence>
<reference evidence="2" key="2">
    <citation type="journal article" date="2008" name="Genome Biol.">
        <title>Improved genome assembly and evidence-based global gene model set for the chordate Ciona intestinalis: new insight into intron and operon populations.</title>
        <authorList>
            <person name="Satou Y."/>
            <person name="Mineta K."/>
            <person name="Ogasawara M."/>
            <person name="Sasakura Y."/>
            <person name="Shoguchi E."/>
            <person name="Ueno K."/>
            <person name="Yamada L."/>
            <person name="Matsumoto J."/>
            <person name="Wasserscheid J."/>
            <person name="Dewar K."/>
            <person name="Wiley G.B."/>
            <person name="Macmil S.L."/>
            <person name="Roe B.A."/>
            <person name="Zeller R.W."/>
            <person name="Hastings K.E."/>
            <person name="Lemaire P."/>
            <person name="Lindquist E."/>
            <person name="Endo T."/>
            <person name="Hotta K."/>
            <person name="Inaba K."/>
        </authorList>
    </citation>
    <scope>NUCLEOTIDE SEQUENCE [LARGE SCALE GENOMIC DNA]</scope>
    <source>
        <strain evidence="2">wild type</strain>
    </source>
</reference>
<dbReference type="HOGENOM" id="CLU_123949_0_0_1"/>
<dbReference type="Gene3D" id="3.10.110.10">
    <property type="entry name" value="Ubiquitin Conjugating Enzyme"/>
    <property type="match status" value="1"/>
</dbReference>
<dbReference type="EMBL" id="EAAA01002641">
    <property type="status" value="NOT_ANNOTATED_CDS"/>
    <property type="molecule type" value="Genomic_DNA"/>
</dbReference>
<reference evidence="2" key="3">
    <citation type="submission" date="2025-08" db="UniProtKB">
        <authorList>
            <consortium name="Ensembl"/>
        </authorList>
    </citation>
    <scope>IDENTIFICATION</scope>
</reference>
<dbReference type="InterPro" id="IPR042770">
    <property type="entry name" value="RWDD4"/>
</dbReference>
<dbReference type="STRING" id="7719.ENSCINP00000035564"/>
<organism evidence="2 3">
    <name type="scientific">Ciona intestinalis</name>
    <name type="common">Transparent sea squirt</name>
    <name type="synonym">Ascidia intestinalis</name>
    <dbReference type="NCBI Taxonomy" id="7719"/>
    <lineage>
        <taxon>Eukaryota</taxon>
        <taxon>Metazoa</taxon>
        <taxon>Chordata</taxon>
        <taxon>Tunicata</taxon>
        <taxon>Ascidiacea</taxon>
        <taxon>Phlebobranchia</taxon>
        <taxon>Cionidae</taxon>
        <taxon>Ciona</taxon>
    </lineage>
</organism>
<dbReference type="PANTHER" id="PTHR21275">
    <property type="entry name" value="RWD DOMAIN-CONTAINING PROTEIN 4"/>
    <property type="match status" value="1"/>
</dbReference>
<dbReference type="InterPro" id="IPR006575">
    <property type="entry name" value="RWD_dom"/>
</dbReference>
<dbReference type="Proteomes" id="UP000008144">
    <property type="component" value="Chromosome 8"/>
</dbReference>
<accession>H2Y0Y0</accession>
<name>H2Y0Y0_CIOIN</name>
<evidence type="ECO:0000259" key="1">
    <source>
        <dbReference type="PROSITE" id="PS50908"/>
    </source>
</evidence>
<reference evidence="2" key="4">
    <citation type="submission" date="2025-09" db="UniProtKB">
        <authorList>
            <consortium name="Ensembl"/>
        </authorList>
    </citation>
    <scope>IDENTIFICATION</scope>
</reference>
<dbReference type="FunCoup" id="H2Y0Y0">
    <property type="interactions" value="31"/>
</dbReference>
<proteinExistence type="predicted"/>
<keyword evidence="3" id="KW-1185">Reference proteome</keyword>